<dbReference type="Proteomes" id="UP000035955">
    <property type="component" value="Unassembled WGS sequence"/>
</dbReference>
<keyword evidence="2" id="KW-0472">Membrane</keyword>
<feature type="compositionally biased region" description="Low complexity" evidence="1">
    <location>
        <begin position="80"/>
        <end position="103"/>
    </location>
</feature>
<dbReference type="PATRIC" id="fig|298794.3.peg.7898"/>
<feature type="signal peptide" evidence="3">
    <location>
        <begin position="1"/>
        <end position="18"/>
    </location>
</feature>
<accession>A0A0J6VC99</accession>
<reference evidence="4 5" key="1">
    <citation type="submission" date="2015-03" db="EMBL/GenBank/DDBJ databases">
        <title>Genome sequencing of Methylobacterium variabile DSM 16961.</title>
        <authorList>
            <person name="Chaudhry V."/>
            <person name="Patil P.B."/>
        </authorList>
    </citation>
    <scope>NUCLEOTIDE SEQUENCE [LARGE SCALE GENOMIC DNA]</scope>
    <source>
        <strain evidence="4 5">DSM 16961</strain>
    </source>
</reference>
<evidence type="ECO:0000256" key="2">
    <source>
        <dbReference type="SAM" id="Phobius"/>
    </source>
</evidence>
<dbReference type="AlphaFoldDB" id="A0A0J6VC99"/>
<evidence type="ECO:0008006" key="6">
    <source>
        <dbReference type="Google" id="ProtNLM"/>
    </source>
</evidence>
<feature type="compositionally biased region" description="Basic residues" evidence="1">
    <location>
        <begin position="58"/>
        <end position="72"/>
    </location>
</feature>
<dbReference type="Pfam" id="PF04306">
    <property type="entry name" value="DUF456"/>
    <property type="match status" value="1"/>
</dbReference>
<keyword evidence="2" id="KW-1133">Transmembrane helix</keyword>
<protein>
    <recommendedName>
        <fullName evidence="6">Glycine zipper domain-containing protein</fullName>
    </recommendedName>
</protein>
<gene>
    <name evidence="4" type="ORF">VQ02_14925</name>
</gene>
<sequence length="103" mass="10203">MAALSGASLLGAAPAAQAQSRTVVGAGAGAVAGALVAGPVGAVVGGVVGAAWGESARRPRRAARRVRRHHALRAAPPRPVAARLAQRAPAAEPARARAWVNPR</sequence>
<evidence type="ECO:0000313" key="5">
    <source>
        <dbReference type="Proteomes" id="UP000035955"/>
    </source>
</evidence>
<evidence type="ECO:0000256" key="3">
    <source>
        <dbReference type="SAM" id="SignalP"/>
    </source>
</evidence>
<evidence type="ECO:0000256" key="1">
    <source>
        <dbReference type="SAM" id="MobiDB-lite"/>
    </source>
</evidence>
<feature type="region of interest" description="Disordered" evidence="1">
    <location>
        <begin position="54"/>
        <end position="103"/>
    </location>
</feature>
<evidence type="ECO:0000313" key="4">
    <source>
        <dbReference type="EMBL" id="KMO36671.1"/>
    </source>
</evidence>
<comment type="caution">
    <text evidence="4">The sequence shown here is derived from an EMBL/GenBank/DDBJ whole genome shotgun (WGS) entry which is preliminary data.</text>
</comment>
<feature type="chain" id="PRO_5005282841" description="Glycine zipper domain-containing protein" evidence="3">
    <location>
        <begin position="19"/>
        <end position="103"/>
    </location>
</feature>
<keyword evidence="3" id="KW-0732">Signal</keyword>
<feature type="transmembrane region" description="Helical" evidence="2">
    <location>
        <begin position="28"/>
        <end position="52"/>
    </location>
</feature>
<organism evidence="4 5">
    <name type="scientific">Methylobacterium variabile</name>
    <dbReference type="NCBI Taxonomy" id="298794"/>
    <lineage>
        <taxon>Bacteria</taxon>
        <taxon>Pseudomonadati</taxon>
        <taxon>Pseudomonadota</taxon>
        <taxon>Alphaproteobacteria</taxon>
        <taxon>Hyphomicrobiales</taxon>
        <taxon>Methylobacteriaceae</taxon>
        <taxon>Methylobacterium</taxon>
    </lineage>
</organism>
<dbReference type="InterPro" id="IPR007403">
    <property type="entry name" value="DUF456"/>
</dbReference>
<keyword evidence="2" id="KW-0812">Transmembrane</keyword>
<keyword evidence="5" id="KW-1185">Reference proteome</keyword>
<name>A0A0J6VC99_9HYPH</name>
<proteinExistence type="predicted"/>
<dbReference type="EMBL" id="LABY01000096">
    <property type="protein sequence ID" value="KMO36671.1"/>
    <property type="molecule type" value="Genomic_DNA"/>
</dbReference>